<dbReference type="Proteomes" id="UP000092462">
    <property type="component" value="Unassembled WGS sequence"/>
</dbReference>
<organism evidence="1 2">
    <name type="scientific">Phlebotomus papatasi</name>
    <name type="common">Sandfly</name>
    <dbReference type="NCBI Taxonomy" id="29031"/>
    <lineage>
        <taxon>Eukaryota</taxon>
        <taxon>Metazoa</taxon>
        <taxon>Ecdysozoa</taxon>
        <taxon>Arthropoda</taxon>
        <taxon>Hexapoda</taxon>
        <taxon>Insecta</taxon>
        <taxon>Pterygota</taxon>
        <taxon>Neoptera</taxon>
        <taxon>Endopterygota</taxon>
        <taxon>Diptera</taxon>
        <taxon>Nematocera</taxon>
        <taxon>Psychodoidea</taxon>
        <taxon>Psychodidae</taxon>
        <taxon>Phlebotomus</taxon>
        <taxon>Phlebotomus</taxon>
    </lineage>
</organism>
<dbReference type="EMBL" id="AJVK01062147">
    <property type="status" value="NOT_ANNOTATED_CDS"/>
    <property type="molecule type" value="Genomic_DNA"/>
</dbReference>
<dbReference type="PANTHER" id="PTHR23279">
    <property type="entry name" value="DEFECTIVE PROBOSCIS EXTENSION RESPONSE DPR -RELATED"/>
    <property type="match status" value="1"/>
</dbReference>
<dbReference type="GO" id="GO:0032589">
    <property type="term" value="C:neuron projection membrane"/>
    <property type="evidence" value="ECO:0007669"/>
    <property type="project" value="TreeGrafter"/>
</dbReference>
<dbReference type="VEuPathDB" id="VectorBase:PPAI007863"/>
<reference evidence="1" key="1">
    <citation type="submission" date="2022-08" db="UniProtKB">
        <authorList>
            <consortium name="EnsemblMetazoa"/>
        </authorList>
    </citation>
    <scope>IDENTIFICATION</scope>
    <source>
        <strain evidence="1">Israel</strain>
    </source>
</reference>
<dbReference type="EnsemblMetazoa" id="PPAI007863-RA">
    <property type="protein sequence ID" value="PPAI007863-PA"/>
    <property type="gene ID" value="PPAI007863"/>
</dbReference>
<protein>
    <submittedName>
        <fullName evidence="1">Uncharacterized protein</fullName>
    </submittedName>
</protein>
<dbReference type="GO" id="GO:0050808">
    <property type="term" value="P:synapse organization"/>
    <property type="evidence" value="ECO:0007669"/>
    <property type="project" value="TreeGrafter"/>
</dbReference>
<accession>A0A1B0DI79</accession>
<dbReference type="InterPro" id="IPR013783">
    <property type="entry name" value="Ig-like_fold"/>
</dbReference>
<dbReference type="InterPro" id="IPR036179">
    <property type="entry name" value="Ig-like_dom_sf"/>
</dbReference>
<dbReference type="AlphaFoldDB" id="A0A1B0DI79"/>
<dbReference type="SUPFAM" id="SSF48726">
    <property type="entry name" value="Immunoglobulin"/>
    <property type="match status" value="1"/>
</dbReference>
<dbReference type="VEuPathDB" id="VectorBase:PPAPM1_009331"/>
<proteinExistence type="predicted"/>
<name>A0A1B0DI79_PHLPP</name>
<evidence type="ECO:0000313" key="2">
    <source>
        <dbReference type="Proteomes" id="UP000092462"/>
    </source>
</evidence>
<dbReference type="InterPro" id="IPR037448">
    <property type="entry name" value="Zig-8"/>
</dbReference>
<keyword evidence="2" id="KW-1185">Reference proteome</keyword>
<evidence type="ECO:0000313" key="1">
    <source>
        <dbReference type="EnsemblMetazoa" id="PPAI007863-PA"/>
    </source>
</evidence>
<sequence>MNAATKGEKLSQPPYIFTYKNVAWVRHRDIHVLTIGTYTYTSDQRFQTTHHKDTDEWTLHIKWAQPRDAGTYECQISSVPIRSYFVELSVNNNREEIRMNYQAPPW</sequence>
<dbReference type="Gene3D" id="2.60.40.10">
    <property type="entry name" value="Immunoglobulins"/>
    <property type="match status" value="1"/>
</dbReference>
<dbReference type="PANTHER" id="PTHR23279:SF46">
    <property type="entry name" value="DEFECTIVE PROBOSCIS EXTENSION RESPONSE 10, ISOFORM A-RELATED"/>
    <property type="match status" value="1"/>
</dbReference>